<feature type="compositionally biased region" description="Polar residues" evidence="1">
    <location>
        <begin position="1125"/>
        <end position="1148"/>
    </location>
</feature>
<feature type="region of interest" description="Disordered" evidence="1">
    <location>
        <begin position="1445"/>
        <end position="1464"/>
    </location>
</feature>
<protein>
    <recommendedName>
        <fullName evidence="3">Kinetoplastid kinetochore protein 1</fullName>
    </recommendedName>
</protein>
<proteinExistence type="predicted"/>
<feature type="region of interest" description="Disordered" evidence="1">
    <location>
        <begin position="1580"/>
        <end position="1607"/>
    </location>
</feature>
<feature type="region of interest" description="Disordered" evidence="1">
    <location>
        <begin position="1473"/>
        <end position="1492"/>
    </location>
</feature>
<evidence type="ECO:0000256" key="1">
    <source>
        <dbReference type="SAM" id="MobiDB-lite"/>
    </source>
</evidence>
<accession>G0U6S5</accession>
<feature type="region of interest" description="Disordered" evidence="1">
    <location>
        <begin position="1030"/>
        <end position="1055"/>
    </location>
</feature>
<dbReference type="EMBL" id="HE573026">
    <property type="protein sequence ID" value="CCC51580.1"/>
    <property type="molecule type" value="Genomic_DNA"/>
</dbReference>
<name>G0U6S5_TRYVY</name>
<gene>
    <name evidence="2" type="ORF">TVY486_1006290</name>
</gene>
<reference evidence="2" key="1">
    <citation type="journal article" date="2012" name="Proc. Natl. Acad. Sci. U.S.A.">
        <title>Antigenic diversity is generated by distinct evolutionary mechanisms in African trypanosome species.</title>
        <authorList>
            <person name="Jackson A.P."/>
            <person name="Berry A."/>
            <person name="Aslett M."/>
            <person name="Allison H.C."/>
            <person name="Burton P."/>
            <person name="Vavrova-Anderson J."/>
            <person name="Brown R."/>
            <person name="Browne H."/>
            <person name="Corton N."/>
            <person name="Hauser H."/>
            <person name="Gamble J."/>
            <person name="Gilderthorp R."/>
            <person name="Marcello L."/>
            <person name="McQuillan J."/>
            <person name="Otto T.D."/>
            <person name="Quail M.A."/>
            <person name="Sanders M.J."/>
            <person name="van Tonder A."/>
            <person name="Ginger M.L."/>
            <person name="Field M.C."/>
            <person name="Barry J.D."/>
            <person name="Hertz-Fowler C."/>
            <person name="Berriman M."/>
        </authorList>
    </citation>
    <scope>NUCLEOTIDE SEQUENCE</scope>
    <source>
        <strain evidence="2">Y486</strain>
    </source>
</reference>
<feature type="compositionally biased region" description="Gly residues" evidence="1">
    <location>
        <begin position="1592"/>
        <end position="1602"/>
    </location>
</feature>
<evidence type="ECO:0008006" key="3">
    <source>
        <dbReference type="Google" id="ProtNLM"/>
    </source>
</evidence>
<sequence>MRMFTFSPSSNLILFFFFKKKKAPFWFCSFAVKMDLFAGYTGNTQSVGAVPSASCRSVSSTSSRTHRPMTRLTTRCTPRRRLCSDSEQGGLTAVEDRRLFARCVEQVQQQLKVSVNSVNALGTLASYYTRVEPIIDGRPFCVSLSYATFLFHIQMARVSEYDVQLYVQLLTVVLSQIPDDAKLRHPFVRHVLHDCIFGLPSAQSDCPSHCVVLVPPLNYRAFAVLATSLVERDVVPVDVVFQWQDRLKSLCRASSPLVANRASSLLVRTASNIHMDEMVKILLSVLKTKPLKLNVDFLLACYERLKRAVPCVLNGPTYGRALSVHCSELFLRFRSPIRREYAERFLYPSLGSADMKPFTDIPETRKHLCKELLRMCTPGMSNSNPYYMCICAILQWSFEDVVAGAMEVVTLVNCLMPHAAYFMATLAVDTRMSATMLAKIVIVLVRGAGLAMTGRHVDDDVADALKDRPSVYNVLFLLREVVRSCSTTVSRRGADMLKTLQVAVPSKTVEALGKLAQEAFSDCFGSDGDRVGVADSCAVVHPQLLCAELSMVLHQVHISEAMDAVVMHLRDASSVCIFCGKGRGTTVLCEINRTVHLTGQAAVGRVLRTLAECAGMPSVGDKLIRLLRDPVTQMDSAVHFLLFNVLVHAGQHRSALFAAVEPYVRSTLTALVSADDMSSSRPVSSVQKANVLMLHVKLVILLASIVEPSYVESILRTFYELRLRSNHDALALWYMANLLLRQSKGNVELLPTDPAENSYCVSHPNCAPACNKSADNAQLILKIIDRSHGHSDKMRKLVGCCVCKLIQDFNMQMPNIIGALLSHLGFVPVCLKSLIDYALPVGSNSAFWTFVLHQLKTSVPARTAFMTALARSIAQRFRIAAPAAAVPRSGTEITAHPFSVMTYEAMKRNAPLARAILHIMSQWVTQSHPPGRFACLLYINVQLITVVARRGQGPDATEVEVETPQDVHQFEDATVKAARVVRTQLQRLSKLGTAVRRENKEFYQLIKHLYIQGKRAVEEVSGEQCEGCFNDFESGGDDDDGGGQRPDDAVASQPDHVCETVQDADLYSLESIHQSLADNTFEQVVDSGNAVLPVFRDAEERDGVLSVQSAPRGVLETAEDKHTRVVSSVSSKRNQSTMTSPTGSLSSSRYKRTREVSFVLDVDNGSTNATVSENVVEPQQPSASVMCKAYTADGEEIVLEGKHVADTCSTLRAEKGGTLKFPPPSSTEVSFEQGTKHDMSALDGIAPSRRMSEILAAAAAVGGNGDSGVWNEPNMDSVPGDEEPIDRTSLPKLQGAHAVGDGVAVPSGLVLQYLSAHQEVGSILDELQQSGGNIYPEHQRRNAPPALSSFGKVSVAAGEGRLRIACGVNEYHRPHCNPHPPLVPPHTAILPVTVERKVNNYSMPHSGQGQAPTKVVMVRVKMLETVERQKGARQKGLRAVEALGKDAQCQSRQQGHVEREDVDEQCDGEWGAFQAGHHERPPQLQGHQSAEQSQCMPQRCDISQGITTRLVRQSAVGVIQELGAMRGQAESMASMTPEGRKAVDSLDHETPYGQMILPRCFVEQKNETAVREVRQVMGFRDPNDGRLSSGAGRKGLAGGDGSGAENSSAWWAETSSVPMPQYAENPQFSMELF</sequence>
<organism evidence="2">
    <name type="scientific">Trypanosoma vivax (strain Y486)</name>
    <dbReference type="NCBI Taxonomy" id="1055687"/>
    <lineage>
        <taxon>Eukaryota</taxon>
        <taxon>Discoba</taxon>
        <taxon>Euglenozoa</taxon>
        <taxon>Kinetoplastea</taxon>
        <taxon>Metakinetoplastina</taxon>
        <taxon>Trypanosomatida</taxon>
        <taxon>Trypanosomatidae</taxon>
        <taxon>Trypanosoma</taxon>
        <taxon>Duttonella</taxon>
    </lineage>
</organism>
<evidence type="ECO:0000313" key="2">
    <source>
        <dbReference type="EMBL" id="CCC51580.1"/>
    </source>
</evidence>
<feature type="region of interest" description="Disordered" evidence="1">
    <location>
        <begin position="1116"/>
        <end position="1148"/>
    </location>
</feature>